<dbReference type="RefSeq" id="WP_354314166.1">
    <property type="nucleotide sequence ID" value="NZ_JBEPME010000005.1"/>
</dbReference>
<protein>
    <recommendedName>
        <fullName evidence="3">Replication protein</fullName>
    </recommendedName>
</protein>
<dbReference type="EMBL" id="JBEPME010000005">
    <property type="protein sequence ID" value="MET3658511.1"/>
    <property type="molecule type" value="Genomic_DNA"/>
</dbReference>
<gene>
    <name evidence="1" type="ORF">ABIC55_003628</name>
</gene>
<evidence type="ECO:0008006" key="3">
    <source>
        <dbReference type="Google" id="ProtNLM"/>
    </source>
</evidence>
<reference evidence="1 2" key="1">
    <citation type="submission" date="2024-06" db="EMBL/GenBank/DDBJ databases">
        <title>Sorghum-associated microbial communities from plants grown in Nebraska, USA.</title>
        <authorList>
            <person name="Schachtman D."/>
        </authorList>
    </citation>
    <scope>NUCLEOTIDE SEQUENCE [LARGE SCALE GENOMIC DNA]</scope>
    <source>
        <strain evidence="1 2">1288</strain>
    </source>
</reference>
<dbReference type="Proteomes" id="UP001549104">
    <property type="component" value="Unassembled WGS sequence"/>
</dbReference>
<comment type="caution">
    <text evidence="1">The sequence shown here is derived from an EMBL/GenBank/DDBJ whole genome shotgun (WGS) entry which is preliminary data.</text>
</comment>
<name>A0ABV2KBQ7_SPOPS</name>
<proteinExistence type="predicted"/>
<evidence type="ECO:0000313" key="2">
    <source>
        <dbReference type="Proteomes" id="UP001549104"/>
    </source>
</evidence>
<keyword evidence="2" id="KW-1185">Reference proteome</keyword>
<accession>A0ABV2KBQ7</accession>
<evidence type="ECO:0000313" key="1">
    <source>
        <dbReference type="EMBL" id="MET3658511.1"/>
    </source>
</evidence>
<sequence length="264" mass="30049">MTNAWAMIHRETGEIKELQSSANRDAGYHQHKSKERRAGRAIDFTNANMRYLHEVYDALTTAQCGYLMLLQCYVDYDDGTIINPDKTPMTAANMLAALQLKRKRSTYHDFMSACIACGFIIEAEDGSFAINRRYHFKGAMADTYAIKTYTAKVKRVYSEVKAADIGLIYRMLPLVHMSTNALCDNPFEKNPKKVRWLNRKELAEAIGVDPSTLGRRLPGMRFDGEYVVARIKLGSEPERYTMNPSVFYRQDNEPGGTLQAMFNV</sequence>
<organism evidence="1 2">
    <name type="scientific">Sporosarcina psychrophila</name>
    <name type="common">Bacillus psychrophilus</name>
    <dbReference type="NCBI Taxonomy" id="1476"/>
    <lineage>
        <taxon>Bacteria</taxon>
        <taxon>Bacillati</taxon>
        <taxon>Bacillota</taxon>
        <taxon>Bacilli</taxon>
        <taxon>Bacillales</taxon>
        <taxon>Caryophanaceae</taxon>
        <taxon>Sporosarcina</taxon>
    </lineage>
</organism>